<reference evidence="1 2" key="1">
    <citation type="submission" date="2024-06" db="EMBL/GenBank/DDBJ databases">
        <title>Burkholderia sola in Mexico.</title>
        <authorList>
            <person name="Estrada P."/>
        </authorList>
    </citation>
    <scope>NUCLEOTIDE SEQUENCE [LARGE SCALE GENOMIC DNA]</scope>
    <source>
        <strain evidence="1 2">CpTa8-5</strain>
    </source>
</reference>
<gene>
    <name evidence="1" type="ORF">ABXL37_27665</name>
</gene>
<name>A0ABV2CFX5_9BURK</name>
<protein>
    <submittedName>
        <fullName evidence="1">Uncharacterized protein</fullName>
    </submittedName>
</protein>
<dbReference type="Proteomes" id="UP001548587">
    <property type="component" value="Unassembled WGS sequence"/>
</dbReference>
<accession>A0ABV2CFX5</accession>
<comment type="caution">
    <text evidence="1">The sequence shown here is derived from an EMBL/GenBank/DDBJ whole genome shotgun (WGS) entry which is preliminary data.</text>
</comment>
<keyword evidence="2" id="KW-1185">Reference proteome</keyword>
<sequence length="108" mass="11429">MKPITANAQFNALLPLTIVIVLRSRITPDRGSFSTAGRRTGMRAPCGRVLVRKARGNVAIGVFAGMYHSAHAPISGVGAVSRRAPSGVAIRLFARSCFLLTHAVVAFV</sequence>
<dbReference type="EMBL" id="JBEWCH010000024">
    <property type="protein sequence ID" value="MET1478031.1"/>
    <property type="molecule type" value="Genomic_DNA"/>
</dbReference>
<evidence type="ECO:0000313" key="2">
    <source>
        <dbReference type="Proteomes" id="UP001548587"/>
    </source>
</evidence>
<dbReference type="RefSeq" id="WP_245170452.1">
    <property type="nucleotide sequence ID" value="NZ_JBEWCH010000024.1"/>
</dbReference>
<organism evidence="1 2">
    <name type="scientific">Burkholderia sola</name>
    <dbReference type="NCBI Taxonomy" id="2843302"/>
    <lineage>
        <taxon>Bacteria</taxon>
        <taxon>Pseudomonadati</taxon>
        <taxon>Pseudomonadota</taxon>
        <taxon>Betaproteobacteria</taxon>
        <taxon>Burkholderiales</taxon>
        <taxon>Burkholderiaceae</taxon>
        <taxon>Burkholderia</taxon>
        <taxon>Burkholderia cepacia complex</taxon>
    </lineage>
</organism>
<evidence type="ECO:0000313" key="1">
    <source>
        <dbReference type="EMBL" id="MET1478031.1"/>
    </source>
</evidence>
<proteinExistence type="predicted"/>